<reference evidence="1 2" key="1">
    <citation type="submission" date="2017-07" db="EMBL/GenBank/DDBJ databases">
        <title>Genome Sequence of Arenibacter algicola Strain SMS7 Isolated from a culture of the Diatom Skeletonema marinoi.</title>
        <authorList>
            <person name="Topel M."/>
            <person name="Pinder M.I.M."/>
            <person name="Johansson O.N."/>
            <person name="Kourtchenko O."/>
            <person name="Godhe A."/>
            <person name="Clarke A.K."/>
        </authorList>
    </citation>
    <scope>NUCLEOTIDE SEQUENCE [LARGE SCALE GENOMIC DNA]</scope>
    <source>
        <strain evidence="1 2">SMS7</strain>
    </source>
</reference>
<gene>
    <name evidence="1" type="ORF">AREALGSMS7_01398</name>
</gene>
<sequence length="261" mass="29209">MHTCRNEIESKATIHRCRFLAKDYATVVSMLERYKIDSTAILIFANSSKEELKYKTIPKGSVLFDGLTENALNTARKTGLPYFLISEKEQKGSSFGERFVNAIGSIFAMGYDNVITIGNDTPQLKVSDLVKATVLLGARKFVLGPSKDGGFYLMGLHKSHFDTKAFRELPWRTNTLTNIITGLIEGYNVDVIQLRVLLDLDTTADLKKILKGLKYSTGKIYQIILSLVIPIVKVNVQGSILQSFHFNSTYFNKGSPVHFIN</sequence>
<dbReference type="Pfam" id="PF09837">
    <property type="entry name" value="DUF2064"/>
    <property type="match status" value="1"/>
</dbReference>
<dbReference type="KEGG" id="aalg:AREALGSMS7_01398"/>
<dbReference type="STRING" id="616991.GCA_000733925_04534"/>
<dbReference type="Gene3D" id="3.90.550.10">
    <property type="entry name" value="Spore Coat Polysaccharide Biosynthesis Protein SpsA, Chain A"/>
    <property type="match status" value="1"/>
</dbReference>
<protein>
    <submittedName>
        <fullName evidence="1">Glyco_like_cofC transferase GTA_type superfamily protein</fullName>
    </submittedName>
</protein>
<accession>A0A221UUJ5</accession>
<evidence type="ECO:0000313" key="1">
    <source>
        <dbReference type="EMBL" id="ASO04868.1"/>
    </source>
</evidence>
<dbReference type="EMBL" id="CP022515">
    <property type="protein sequence ID" value="ASO04868.1"/>
    <property type="molecule type" value="Genomic_DNA"/>
</dbReference>
<dbReference type="PANTHER" id="PTHR36529:SF1">
    <property type="entry name" value="GLYCOSYLTRANSFERASE"/>
    <property type="match status" value="1"/>
</dbReference>
<dbReference type="InterPro" id="IPR018641">
    <property type="entry name" value="Trfase_1_rSAM/seldom-assoc"/>
</dbReference>
<dbReference type="GO" id="GO:0016740">
    <property type="term" value="F:transferase activity"/>
    <property type="evidence" value="ECO:0007669"/>
    <property type="project" value="UniProtKB-KW"/>
</dbReference>
<evidence type="ECO:0000313" key="2">
    <source>
        <dbReference type="Proteomes" id="UP000204551"/>
    </source>
</evidence>
<keyword evidence="1" id="KW-0808">Transferase</keyword>
<dbReference type="AlphaFoldDB" id="A0A221UUJ5"/>
<proteinExistence type="predicted"/>
<dbReference type="PANTHER" id="PTHR36529">
    <property type="entry name" value="SLL1095 PROTEIN"/>
    <property type="match status" value="1"/>
</dbReference>
<dbReference type="eggNOG" id="COG3222">
    <property type="taxonomic scope" value="Bacteria"/>
</dbReference>
<dbReference type="InterPro" id="IPR029044">
    <property type="entry name" value="Nucleotide-diphossugar_trans"/>
</dbReference>
<dbReference type="Proteomes" id="UP000204551">
    <property type="component" value="Chromosome"/>
</dbReference>
<name>A0A221UUJ5_9FLAO</name>
<dbReference type="SUPFAM" id="SSF53448">
    <property type="entry name" value="Nucleotide-diphospho-sugar transferases"/>
    <property type="match status" value="1"/>
</dbReference>
<organism evidence="1 2">
    <name type="scientific">Arenibacter algicola</name>
    <dbReference type="NCBI Taxonomy" id="616991"/>
    <lineage>
        <taxon>Bacteria</taxon>
        <taxon>Pseudomonadati</taxon>
        <taxon>Bacteroidota</taxon>
        <taxon>Flavobacteriia</taxon>
        <taxon>Flavobacteriales</taxon>
        <taxon>Flavobacteriaceae</taxon>
        <taxon>Arenibacter</taxon>
    </lineage>
</organism>